<protein>
    <submittedName>
        <fullName evidence="1">Uncharacterized protein</fullName>
    </submittedName>
</protein>
<organism evidence="1 2">
    <name type="scientific">Pelagicoccus mobilis</name>
    <dbReference type="NCBI Taxonomy" id="415221"/>
    <lineage>
        <taxon>Bacteria</taxon>
        <taxon>Pseudomonadati</taxon>
        <taxon>Verrucomicrobiota</taxon>
        <taxon>Opitutia</taxon>
        <taxon>Puniceicoccales</taxon>
        <taxon>Pelagicoccaceae</taxon>
        <taxon>Pelagicoccus</taxon>
    </lineage>
</organism>
<dbReference type="Proteomes" id="UP000617628">
    <property type="component" value="Unassembled WGS sequence"/>
</dbReference>
<gene>
    <name evidence="1" type="ORF">JIN87_22885</name>
</gene>
<sequence length="71" mass="8348">MKFMSLPQAVFWAALFVCLTAFAIVYYLEQRSSDYSIAEASEDAVWVLDEKTGRVYYKYISEDRVRITFED</sequence>
<evidence type="ECO:0000313" key="1">
    <source>
        <dbReference type="EMBL" id="MBK1879750.1"/>
    </source>
</evidence>
<name>A0A934S227_9BACT</name>
<keyword evidence="2" id="KW-1185">Reference proteome</keyword>
<dbReference type="RefSeq" id="WP_200357963.1">
    <property type="nucleotide sequence ID" value="NZ_JAENIL010000057.1"/>
</dbReference>
<evidence type="ECO:0000313" key="2">
    <source>
        <dbReference type="Proteomes" id="UP000617628"/>
    </source>
</evidence>
<accession>A0A934S227</accession>
<dbReference type="AlphaFoldDB" id="A0A934S227"/>
<reference evidence="1" key="1">
    <citation type="submission" date="2021-01" db="EMBL/GenBank/DDBJ databases">
        <title>Modified the classification status of verrucomicrobia.</title>
        <authorList>
            <person name="Feng X."/>
        </authorList>
    </citation>
    <scope>NUCLEOTIDE SEQUENCE</scope>
    <source>
        <strain evidence="1">KCTC 13126</strain>
    </source>
</reference>
<comment type="caution">
    <text evidence="1">The sequence shown here is derived from an EMBL/GenBank/DDBJ whole genome shotgun (WGS) entry which is preliminary data.</text>
</comment>
<dbReference type="EMBL" id="JAENIL010000057">
    <property type="protein sequence ID" value="MBK1879750.1"/>
    <property type="molecule type" value="Genomic_DNA"/>
</dbReference>
<proteinExistence type="predicted"/>